<dbReference type="InterPro" id="IPR042099">
    <property type="entry name" value="ANL_N_sf"/>
</dbReference>
<dbReference type="Pfam" id="PF23571">
    <property type="entry name" value="GH3_M"/>
    <property type="match status" value="1"/>
</dbReference>
<dbReference type="STRING" id="1685378.AVO44_18310"/>
<dbReference type="Pfam" id="PF03321">
    <property type="entry name" value="GH3"/>
    <property type="match status" value="1"/>
</dbReference>
<dbReference type="InterPro" id="IPR055378">
    <property type="entry name" value="GH3_C"/>
</dbReference>
<dbReference type="Proteomes" id="UP000053690">
    <property type="component" value="Unassembled WGS sequence"/>
</dbReference>
<dbReference type="InterPro" id="IPR004993">
    <property type="entry name" value="GH3"/>
</dbReference>
<protein>
    <recommendedName>
        <fullName evidence="5">Auxin-regulated protein</fullName>
    </recommendedName>
</protein>
<organism evidence="3 4">
    <name type="scientific">Ruegeria profundi</name>
    <dbReference type="NCBI Taxonomy" id="1685378"/>
    <lineage>
        <taxon>Bacteria</taxon>
        <taxon>Pseudomonadati</taxon>
        <taxon>Pseudomonadota</taxon>
        <taxon>Alphaproteobacteria</taxon>
        <taxon>Rhodobacterales</taxon>
        <taxon>Roseobacteraceae</taxon>
        <taxon>Ruegeria</taxon>
    </lineage>
</organism>
<evidence type="ECO:0000259" key="1">
    <source>
        <dbReference type="Pfam" id="PF23571"/>
    </source>
</evidence>
<gene>
    <name evidence="3" type="ORF">AVO44_18310</name>
</gene>
<dbReference type="PANTHER" id="PTHR31901:SF9">
    <property type="entry name" value="GH3 DOMAIN-CONTAINING PROTEIN"/>
    <property type="match status" value="1"/>
</dbReference>
<reference evidence="4" key="1">
    <citation type="submission" date="2015-12" db="EMBL/GenBank/DDBJ databases">
        <authorList>
            <person name="Zhang G."/>
            <person name="Stingl U."/>
        </authorList>
    </citation>
    <scope>NUCLEOTIDE SEQUENCE [LARGE SCALE GENOMIC DNA]</scope>
    <source>
        <strain evidence="4">ZGT108</strain>
    </source>
</reference>
<feature type="domain" description="GH3 C-terminal" evidence="2">
    <location>
        <begin position="396"/>
        <end position="506"/>
    </location>
</feature>
<dbReference type="Pfam" id="PF23572">
    <property type="entry name" value="GH3_C"/>
    <property type="match status" value="1"/>
</dbReference>
<evidence type="ECO:0000313" key="4">
    <source>
        <dbReference type="Proteomes" id="UP000053690"/>
    </source>
</evidence>
<dbReference type="GO" id="GO:0016881">
    <property type="term" value="F:acid-amino acid ligase activity"/>
    <property type="evidence" value="ECO:0007669"/>
    <property type="project" value="TreeGrafter"/>
</dbReference>
<dbReference type="AlphaFoldDB" id="A0A0X3TN78"/>
<dbReference type="OrthoDB" id="5678283at2"/>
<dbReference type="Gene3D" id="3.40.50.12780">
    <property type="entry name" value="N-terminal domain of ligase-like"/>
    <property type="match status" value="1"/>
</dbReference>
<evidence type="ECO:0000259" key="2">
    <source>
        <dbReference type="Pfam" id="PF23572"/>
    </source>
</evidence>
<dbReference type="PANTHER" id="PTHR31901">
    <property type="entry name" value="GH3 DOMAIN-CONTAINING PROTEIN"/>
    <property type="match status" value="1"/>
</dbReference>
<evidence type="ECO:0008006" key="5">
    <source>
        <dbReference type="Google" id="ProtNLM"/>
    </source>
</evidence>
<feature type="domain" description="GH3 middle" evidence="1">
    <location>
        <begin position="314"/>
        <end position="380"/>
    </location>
</feature>
<comment type="caution">
    <text evidence="3">The sequence shown here is derived from an EMBL/GenBank/DDBJ whole genome shotgun (WGS) entry which is preliminary data.</text>
</comment>
<keyword evidence="4" id="KW-1185">Reference proteome</keyword>
<dbReference type="GO" id="GO:0005737">
    <property type="term" value="C:cytoplasm"/>
    <property type="evidence" value="ECO:0007669"/>
    <property type="project" value="TreeGrafter"/>
</dbReference>
<proteinExistence type="predicted"/>
<name>A0A0X3TN78_9RHOB</name>
<evidence type="ECO:0000313" key="3">
    <source>
        <dbReference type="EMBL" id="KUJ77163.1"/>
    </source>
</evidence>
<dbReference type="EMBL" id="LQBP01000012">
    <property type="protein sequence ID" value="KUJ77163.1"/>
    <property type="molecule type" value="Genomic_DNA"/>
</dbReference>
<dbReference type="InterPro" id="IPR055377">
    <property type="entry name" value="GH3_M"/>
</dbReference>
<accession>A0A0X3TN78</accession>
<sequence>MSKPQPKRANSQSGHIVDFSPLARRCAKARVWSLNRQNPCVVQSSLLTRLVRRASVTNFGQAHGFDQIAKLRDYQQRVPIRHYTEFWQEWWQEKYPDLINRTWPGRIPYFAMTSGTTTGRSKYIPYTSEMRRSAAQGFLDLLCFHFVNRPDSRLLGGAALGLTGPTDLQRAASGVDVGSVSAITAGALPNWFEGRVLPPPDIAGIEDWEEKIRRLAPLSLRKDVRFLGGSPNWLLIFLDELAQAGDTSGVKLVDWYPNLELIVHGGVNFAPYRQRFLRLMQGGHAETREMYSASEGVFAYADKGDGEGMRLHLNGNVFFEFIPAEQIHSKSPDRHWVGNIETGVDYALAISTAAGLWSYIVGDIVRFVDISPPRLLVVGRVENGLSVFGEHLIEAEIADAVAAAASNTGLSVIDYSVGTVCQDQRNRHLYLIEVERKPQPNAAESFAAIVDKVLCAQNDDYSELRTGGLALSAPEVNFVAKGGFLRWMKSRRGLGGQYKVPRLVTDASLFDDMRKAILSQATEGQSHDG</sequence>